<evidence type="ECO:0000313" key="7">
    <source>
        <dbReference type="Proteomes" id="UP001651158"/>
    </source>
</evidence>
<name>A0ABR4QNQ0_9CEST</name>
<feature type="region of interest" description="Disordered" evidence="1">
    <location>
        <begin position="1619"/>
        <end position="1646"/>
    </location>
</feature>
<feature type="domain" description="DNA2/NAM7 helicase helicase" evidence="2">
    <location>
        <begin position="950"/>
        <end position="1298"/>
    </location>
</feature>
<reference evidence="6 7" key="1">
    <citation type="journal article" date="2022" name="Front. Cell. Infect. Microbiol.">
        <title>The Genomes of Two Strains of Taenia crassiceps the Animal Model for the Study of Human Cysticercosis.</title>
        <authorList>
            <person name="Bobes R.J."/>
            <person name="Estrada K."/>
            <person name="Rios-Valencia D.G."/>
            <person name="Calderon-Gallegos A."/>
            <person name="de la Torre P."/>
            <person name="Carrero J.C."/>
            <person name="Sanchez-Flores A."/>
            <person name="Laclette J.P."/>
        </authorList>
    </citation>
    <scope>NUCLEOTIDE SEQUENCE [LARGE SCALE GENOMIC DNA]</scope>
    <source>
        <strain evidence="6">WFUcys</strain>
    </source>
</reference>
<dbReference type="Pfam" id="PF13086">
    <property type="entry name" value="AAA_11"/>
    <property type="match status" value="1"/>
</dbReference>
<dbReference type="Pfam" id="PF16399">
    <property type="entry name" value="Aquarius_N_1st"/>
    <property type="match status" value="1"/>
</dbReference>
<evidence type="ECO:0000256" key="1">
    <source>
        <dbReference type="SAM" id="MobiDB-lite"/>
    </source>
</evidence>
<protein>
    <recommendedName>
        <fullName evidence="8">Intron-binding protein aquarius</fullName>
    </recommendedName>
</protein>
<dbReference type="InterPro" id="IPR045055">
    <property type="entry name" value="DNA2/NAM7-like"/>
</dbReference>
<dbReference type="InterPro" id="IPR032174">
    <property type="entry name" value="Aquarius_N"/>
</dbReference>
<comment type="caution">
    <text evidence="6">The sequence shown here is derived from an EMBL/GenBank/DDBJ whole genome shotgun (WGS) entry which is preliminary data.</text>
</comment>
<dbReference type="InterPro" id="IPR047187">
    <property type="entry name" value="SF1_C_Upf1"/>
</dbReference>
<dbReference type="InterPro" id="IPR041677">
    <property type="entry name" value="DNA2/NAM7_AAA_11"/>
</dbReference>
<dbReference type="CDD" id="cd18808">
    <property type="entry name" value="SF1_C_Upf1"/>
    <property type="match status" value="1"/>
</dbReference>
<dbReference type="EMBL" id="JAKROA010000001">
    <property type="protein sequence ID" value="KAL5111167.1"/>
    <property type="molecule type" value="Genomic_DNA"/>
</dbReference>
<evidence type="ECO:0000259" key="4">
    <source>
        <dbReference type="Pfam" id="PF16399"/>
    </source>
</evidence>
<sequence length="1672" mass="190881">MASSSFDFAAQSRIAQLARTYWLPPVDPEGQQKQKKVFQANLVERIYLEDMISFGFSHRRCMMLELAQYLECWLWPNFNEKSSRAHVISICVMVNEKARERVPIWQCFHENPGQFGVLIFRVIEVLVDEFIDVSLLLPSDDPKLMKHREDLRKRLTEHIVLITFLSHCLTSLAEVGVLRRFLKDIYSLAVWRHLQPQRLEKELAAGPSRYRKHLKKLEKHATELGAEESERLTKQRAFVANFVDKFLAILENLPDDKELDPLLAHYLHRSLLLLIDLSSMLMTRRFLMILMDDRHTVVRCQNCTLYKADGKREGCLFSELVDIFSFYAQFQVDSTTGEAVDATELDRRHCLQLNSLQLTVFSESRGGIFRDFAVANPAAYESREKLADFLQKLSTEQLYNLAAKFHFFPLTPKGEEEDGGDFLSVAKKRKISQTPSPTFSPQFPSKLFQKDMLIKLLVYHFAIRESHLAQMNSAPLYPTEELLWNGNLVPNEFFSGEECLALPKLGLQFLTLQDYLMRNFTLFRLESTFEIRQDLEDALSRMRPWRGEHGQVVFDGWSRMALPIQAFNIVEVSKPALGARQSSRVRADVRVVLAGLREDVQKEWQGLRRHDPVFLVTVQPKSQLRNWKYNPRKPFLSQIGILAVRGCEIEGQVDKAGKLIPDEERFGLVPSKAEEFDAPATAPTWRVSLDPCQYQEDINRLRNEKNRGKAIRAEIARAKREGRSAEAITVLEKKAFEADSSSPEDIYDTFNVLVRRKPKENNFKAVLDTIRDLMNTRSVVPDWLLDLLMGYLDPAAAHYSRRPEFYDSRQNWFDTFLSADHLRKSFPQYNVKFVDMRYKCQEGTTETGFADLAVDPPPPYRIVFPSLGEDPTAHVEARLLSELPTAANSKPKESLGTVEIPLKPVLTVESYTPAGCQVPWHLLTVDCPTWLPSSTSSGAKPGNQIAFTPRQIEAIRAGMQPGLTMVVGPPGTGKTDIAVQTIHNLYHNYPGQRILVVTHSNQALNQLFEKIIALDIDERHLLRLGHGEEALATTKDFSRYGRVDFILSKRIELLQKVVLLRRSLELSLKADERAVNLANEGNADSATVAKPRPLTNDIDENAHQLYTCETAQYFFLQDVLPRWEKFISEAVKLLKYGDEEDACRASFVRSHFPFISFITGQVNPPMDLVERIFPGRSLAKDLSTARSCFRAISAIFNTLEEFRAFELMRTGLERANFLLTQEARIVAMTCTHAALKRRDLVQLGFAYDTIIMEEAAQILEIETFIPLLLQNPDISGYNRLKRWIMIGDHNQLPPVVKNQAFNNFSNMGQSLFARLVKLGVPTIQLDAQGRTRPSISRLYSWRYERLLDIPHVITGQEYKLCNPGFQYEYQLINVEDFKGVGESEPSAYFYQNLAEAEYVVATYMYMRILGYPSDRIAILTTYNGQKHLIRDVIDARCASNPLLGKPRTVTTVDRFQGQQNDYVLVSLVRTHTVGHLRDVRRLVVALSRARLGLYIFARVDQFASCQELRPAFDRLLGRRGLGPDNEVRPTYLHLTPWETWRDPRDPASTDLRPLNSKLSKEPVVIENMPAMASYVSKLYEERVKDMVGRYVAVKGPRKLGSLKVVQKASNAAMVTSMEEGAPVEKTEVDEPMEGTRPVEERSPPVSIEATIPNTLDFKLKSESASEAVDTKE</sequence>
<dbReference type="Pfam" id="PF13087">
    <property type="entry name" value="AAA_12"/>
    <property type="match status" value="1"/>
</dbReference>
<dbReference type="PANTHER" id="PTHR10887:SF5">
    <property type="entry name" value="RNA HELICASE AQUARIUS"/>
    <property type="match status" value="1"/>
</dbReference>
<proteinExistence type="predicted"/>
<dbReference type="PIRSF" id="PIRSF038901">
    <property type="entry name" value="AQR_cwf11"/>
    <property type="match status" value="1"/>
</dbReference>
<organism evidence="6 7">
    <name type="scientific">Taenia crassiceps</name>
    <dbReference type="NCBI Taxonomy" id="6207"/>
    <lineage>
        <taxon>Eukaryota</taxon>
        <taxon>Metazoa</taxon>
        <taxon>Spiralia</taxon>
        <taxon>Lophotrochozoa</taxon>
        <taxon>Platyhelminthes</taxon>
        <taxon>Cestoda</taxon>
        <taxon>Eucestoda</taxon>
        <taxon>Cyclophyllidea</taxon>
        <taxon>Taeniidae</taxon>
        <taxon>Taenia</taxon>
    </lineage>
</organism>
<dbReference type="InterPro" id="IPR026300">
    <property type="entry name" value="CWF11_fam"/>
</dbReference>
<dbReference type="PANTHER" id="PTHR10887">
    <property type="entry name" value="DNA2/NAM7 HELICASE FAMILY"/>
    <property type="match status" value="1"/>
</dbReference>
<dbReference type="Pfam" id="PF21143">
    <property type="entry name" value="Aquarius_N_2nd"/>
    <property type="match status" value="1"/>
</dbReference>
<dbReference type="SUPFAM" id="SSF52540">
    <property type="entry name" value="P-loop containing nucleoside triphosphate hydrolases"/>
    <property type="match status" value="1"/>
</dbReference>
<feature type="domain" description="DNA2/NAM7 helicase-like C-terminal" evidence="3">
    <location>
        <begin position="1308"/>
        <end position="1497"/>
    </location>
</feature>
<feature type="domain" description="RNA helicase aquarius beta-barrel" evidence="5">
    <location>
        <begin position="544"/>
        <end position="705"/>
    </location>
</feature>
<dbReference type="InterPro" id="IPR041679">
    <property type="entry name" value="DNA2/NAM7-like_C"/>
</dbReference>
<evidence type="ECO:0000259" key="3">
    <source>
        <dbReference type="Pfam" id="PF13087"/>
    </source>
</evidence>
<feature type="domain" description="RNA helicase aquarius N-terminal" evidence="4">
    <location>
        <begin position="13"/>
        <end position="408"/>
    </location>
</feature>
<dbReference type="CDD" id="cd17935">
    <property type="entry name" value="EEXXQc_AQR"/>
    <property type="match status" value="1"/>
</dbReference>
<dbReference type="InterPro" id="IPR048966">
    <property type="entry name" value="Aquarius_b-barrel"/>
</dbReference>
<dbReference type="InterPro" id="IPR027417">
    <property type="entry name" value="P-loop_NTPase"/>
</dbReference>
<dbReference type="Proteomes" id="UP001651158">
    <property type="component" value="Unassembled WGS sequence"/>
</dbReference>
<evidence type="ECO:0008006" key="8">
    <source>
        <dbReference type="Google" id="ProtNLM"/>
    </source>
</evidence>
<evidence type="ECO:0000313" key="6">
    <source>
        <dbReference type="EMBL" id="KAL5111167.1"/>
    </source>
</evidence>
<evidence type="ECO:0000259" key="2">
    <source>
        <dbReference type="Pfam" id="PF13086"/>
    </source>
</evidence>
<accession>A0ABR4QNQ0</accession>
<dbReference type="Gene3D" id="3.40.50.300">
    <property type="entry name" value="P-loop containing nucleotide triphosphate hydrolases"/>
    <property type="match status" value="2"/>
</dbReference>
<keyword evidence="7" id="KW-1185">Reference proteome</keyword>
<gene>
    <name evidence="6" type="ORF">TcWFU_000437</name>
</gene>
<evidence type="ECO:0000259" key="5">
    <source>
        <dbReference type="Pfam" id="PF21143"/>
    </source>
</evidence>